<protein>
    <submittedName>
        <fullName evidence="1">Uncharacterized protein</fullName>
    </submittedName>
</protein>
<dbReference type="AlphaFoldDB" id="F2U835"/>
<dbReference type="eggNOG" id="KOG4498">
    <property type="taxonomic scope" value="Eukaryota"/>
</dbReference>
<dbReference type="FunCoup" id="F2U835">
    <property type="interactions" value="9"/>
</dbReference>
<dbReference type="RefSeq" id="XP_004994762.1">
    <property type="nucleotide sequence ID" value="XM_004994705.1"/>
</dbReference>
<dbReference type="Pfam" id="PF13911">
    <property type="entry name" value="AhpC-TSA_2"/>
    <property type="match status" value="1"/>
</dbReference>
<dbReference type="Gene3D" id="3.40.30.10">
    <property type="entry name" value="Glutaredoxin"/>
    <property type="match status" value="1"/>
</dbReference>
<dbReference type="OrthoDB" id="40334at2759"/>
<dbReference type="EMBL" id="GL832964">
    <property type="protein sequence ID" value="EGD72940.1"/>
    <property type="molecule type" value="Genomic_DNA"/>
</dbReference>
<sequence length="167" mass="18545">MTALGVGEMKVFDEAGEEHTMAELCDNRKAIVVFDLAKVPQDHLGNVAVVVIGCAPHRFIAPFKKETNFPFELYSDPDRNVYKSLGLKHAHASASKSEHMRSSVVMGLLQSTWRGLKSMRMQGDVKQQGGAFVVDQKKLIFSHQDKSPDDHCPINTLLTKAGLETFF</sequence>
<dbReference type="InParanoid" id="F2U835"/>
<dbReference type="InterPro" id="IPR032801">
    <property type="entry name" value="PXL2A/B/C"/>
</dbReference>
<dbReference type="PANTHER" id="PTHR28630:SF3">
    <property type="entry name" value="PEROXIREDOXIN-LIKE 2C"/>
    <property type="match status" value="1"/>
</dbReference>
<dbReference type="Proteomes" id="UP000007799">
    <property type="component" value="Unassembled WGS sequence"/>
</dbReference>
<dbReference type="InterPro" id="IPR036249">
    <property type="entry name" value="Thioredoxin-like_sf"/>
</dbReference>
<dbReference type="PANTHER" id="PTHR28630">
    <property type="match status" value="1"/>
</dbReference>
<keyword evidence="2" id="KW-1185">Reference proteome</keyword>
<dbReference type="GeneID" id="16075344"/>
<organism evidence="2">
    <name type="scientific">Salpingoeca rosetta (strain ATCC 50818 / BSB-021)</name>
    <dbReference type="NCBI Taxonomy" id="946362"/>
    <lineage>
        <taxon>Eukaryota</taxon>
        <taxon>Choanoflagellata</taxon>
        <taxon>Craspedida</taxon>
        <taxon>Salpingoecidae</taxon>
        <taxon>Salpingoeca</taxon>
    </lineage>
</organism>
<evidence type="ECO:0000313" key="2">
    <source>
        <dbReference type="Proteomes" id="UP000007799"/>
    </source>
</evidence>
<dbReference type="STRING" id="946362.F2U835"/>
<dbReference type="KEGG" id="sre:PTSG_04672"/>
<proteinExistence type="predicted"/>
<reference evidence="1" key="1">
    <citation type="submission" date="2009-08" db="EMBL/GenBank/DDBJ databases">
        <title>Annotation of Salpingoeca rosetta.</title>
        <authorList>
            <consortium name="The Broad Institute Genome Sequencing Platform"/>
            <person name="Russ C."/>
            <person name="Cuomo C."/>
            <person name="Burger G."/>
            <person name="Gray M.W."/>
            <person name="Holland P.W.H."/>
            <person name="King N."/>
            <person name="Lang F.B.F."/>
            <person name="Roger A.J."/>
            <person name="Ruiz-Trillo I."/>
            <person name="Young S.K."/>
            <person name="Zeng Q."/>
            <person name="Gargeya S."/>
            <person name="Alvarado L."/>
            <person name="Berlin A."/>
            <person name="Chapman S.B."/>
            <person name="Chen Z."/>
            <person name="Freedman E."/>
            <person name="Gellesch M."/>
            <person name="Goldberg J."/>
            <person name="Griggs A."/>
            <person name="Gujja S."/>
            <person name="Heilman E."/>
            <person name="Heiman D."/>
            <person name="Howarth C."/>
            <person name="Mehta T."/>
            <person name="Neiman D."/>
            <person name="Pearson M."/>
            <person name="Roberts A."/>
            <person name="Saif S."/>
            <person name="Shea T."/>
            <person name="Shenoy N."/>
            <person name="Sisk P."/>
            <person name="Stolte C."/>
            <person name="Sykes S."/>
            <person name="White J."/>
            <person name="Yandava C."/>
            <person name="Haas B."/>
            <person name="Nusbaum C."/>
            <person name="Birren B."/>
        </authorList>
    </citation>
    <scope>NUCLEOTIDE SEQUENCE [LARGE SCALE GENOMIC DNA]</scope>
    <source>
        <strain evidence="1">ATCC 50818</strain>
    </source>
</reference>
<accession>F2U835</accession>
<name>F2U835_SALR5</name>
<evidence type="ECO:0000313" key="1">
    <source>
        <dbReference type="EMBL" id="EGD72940.1"/>
    </source>
</evidence>
<dbReference type="SUPFAM" id="SSF52833">
    <property type="entry name" value="Thioredoxin-like"/>
    <property type="match status" value="1"/>
</dbReference>
<gene>
    <name evidence="1" type="ORF">PTSG_04672</name>
</gene>